<proteinExistence type="predicted"/>
<gene>
    <name evidence="5" type="ORF">IWQ62_004416</name>
</gene>
<reference evidence="5" key="1">
    <citation type="submission" date="2022-07" db="EMBL/GenBank/DDBJ databases">
        <title>Phylogenomic reconstructions and comparative analyses of Kickxellomycotina fungi.</title>
        <authorList>
            <person name="Reynolds N.K."/>
            <person name="Stajich J.E."/>
            <person name="Barry K."/>
            <person name="Grigoriev I.V."/>
            <person name="Crous P."/>
            <person name="Smith M.E."/>
        </authorList>
    </citation>
    <scope>NUCLEOTIDE SEQUENCE</scope>
    <source>
        <strain evidence="5">RSA 1196</strain>
    </source>
</reference>
<dbReference type="EMBL" id="JANBPY010001464">
    <property type="protein sequence ID" value="KAJ1959938.1"/>
    <property type="molecule type" value="Genomic_DNA"/>
</dbReference>
<feature type="compositionally biased region" description="Polar residues" evidence="3">
    <location>
        <begin position="66"/>
        <end position="75"/>
    </location>
</feature>
<dbReference type="InterPro" id="IPR018061">
    <property type="entry name" value="Retropepsins"/>
</dbReference>
<dbReference type="GO" id="GO:0008270">
    <property type="term" value="F:zinc ion binding"/>
    <property type="evidence" value="ECO:0007669"/>
    <property type="project" value="UniProtKB-KW"/>
</dbReference>
<dbReference type="OrthoDB" id="5629783at2759"/>
<evidence type="ECO:0000256" key="1">
    <source>
        <dbReference type="ARBA" id="ARBA00022801"/>
    </source>
</evidence>
<dbReference type="PROSITE" id="PS50158">
    <property type="entry name" value="ZF_CCHC"/>
    <property type="match status" value="1"/>
</dbReference>
<dbReference type="Pfam" id="PF00077">
    <property type="entry name" value="RVP"/>
    <property type="match status" value="1"/>
</dbReference>
<feature type="compositionally biased region" description="Polar residues" evidence="3">
    <location>
        <begin position="97"/>
        <end position="110"/>
    </location>
</feature>
<dbReference type="InterPro" id="IPR021109">
    <property type="entry name" value="Peptidase_aspartic_dom_sf"/>
</dbReference>
<sequence>MSDKVPSSTTSTHQESDLLLDPNDFRVYLLHKMMALLYIQVEENQEQTRECMAEIRDLLDKRLPPVTQTLPSPNSRPLAHPPTPSGPTADPVLYTAPTRQQQPSERTPPTVSSQVQAIQQQIPEATAPAVSCFLCGTEGHVAFHCPHKRGVKAAIGSIGNRLLANTLASSTLTALTDDDQGDKETAKSNQMDHNTSLVTHRDAPRLSRDEVQRLFDQTARGADEDHCYMCTVAYLNDEPPDQLDILINNTPATAVVSTGTSTSIVPESLLPLNYQKVETVEQYFIRSMDGSLIPVLFHAVVNITVGPHTTPMMVVVPQRSITVLGTNWLRQAKVTMSMMDGTFSVSFPGDPTQYYLRSCWPVLP</sequence>
<keyword evidence="6" id="KW-1185">Reference proteome</keyword>
<feature type="domain" description="CCHC-type" evidence="4">
    <location>
        <begin position="132"/>
        <end position="146"/>
    </location>
</feature>
<keyword evidence="2" id="KW-0479">Metal-binding</keyword>
<evidence type="ECO:0000259" key="4">
    <source>
        <dbReference type="PROSITE" id="PS50158"/>
    </source>
</evidence>
<dbReference type="GO" id="GO:0003676">
    <property type="term" value="F:nucleic acid binding"/>
    <property type="evidence" value="ECO:0007669"/>
    <property type="project" value="InterPro"/>
</dbReference>
<dbReference type="AlphaFoldDB" id="A0A9W8ARW6"/>
<keyword evidence="1" id="KW-0378">Hydrolase</keyword>
<name>A0A9W8ARW6_9FUNG</name>
<organism evidence="5 6">
    <name type="scientific">Dispira parvispora</name>
    <dbReference type="NCBI Taxonomy" id="1520584"/>
    <lineage>
        <taxon>Eukaryota</taxon>
        <taxon>Fungi</taxon>
        <taxon>Fungi incertae sedis</taxon>
        <taxon>Zoopagomycota</taxon>
        <taxon>Kickxellomycotina</taxon>
        <taxon>Dimargaritomycetes</taxon>
        <taxon>Dimargaritales</taxon>
        <taxon>Dimargaritaceae</taxon>
        <taxon>Dispira</taxon>
    </lineage>
</organism>
<evidence type="ECO:0000256" key="2">
    <source>
        <dbReference type="PROSITE-ProRule" id="PRU00047"/>
    </source>
</evidence>
<evidence type="ECO:0000313" key="6">
    <source>
        <dbReference type="Proteomes" id="UP001150925"/>
    </source>
</evidence>
<dbReference type="Proteomes" id="UP001150925">
    <property type="component" value="Unassembled WGS sequence"/>
</dbReference>
<dbReference type="InterPro" id="IPR001878">
    <property type="entry name" value="Znf_CCHC"/>
</dbReference>
<evidence type="ECO:0000313" key="5">
    <source>
        <dbReference type="EMBL" id="KAJ1959938.1"/>
    </source>
</evidence>
<evidence type="ECO:0000256" key="3">
    <source>
        <dbReference type="SAM" id="MobiDB-lite"/>
    </source>
</evidence>
<keyword evidence="2" id="KW-0863">Zinc-finger</keyword>
<dbReference type="InterPro" id="IPR036875">
    <property type="entry name" value="Znf_CCHC_sf"/>
</dbReference>
<accession>A0A9W8ARW6</accession>
<dbReference type="GO" id="GO:0016787">
    <property type="term" value="F:hydrolase activity"/>
    <property type="evidence" value="ECO:0007669"/>
    <property type="project" value="UniProtKB-KW"/>
</dbReference>
<dbReference type="SUPFAM" id="SSF57756">
    <property type="entry name" value="Retrovirus zinc finger-like domains"/>
    <property type="match status" value="1"/>
</dbReference>
<comment type="caution">
    <text evidence="5">The sequence shown here is derived from an EMBL/GenBank/DDBJ whole genome shotgun (WGS) entry which is preliminary data.</text>
</comment>
<dbReference type="Gene3D" id="2.40.70.10">
    <property type="entry name" value="Acid Proteases"/>
    <property type="match status" value="1"/>
</dbReference>
<keyword evidence="2" id="KW-0862">Zinc</keyword>
<dbReference type="SUPFAM" id="SSF50630">
    <property type="entry name" value="Acid proteases"/>
    <property type="match status" value="1"/>
</dbReference>
<protein>
    <recommendedName>
        <fullName evidence="4">CCHC-type domain-containing protein</fullName>
    </recommendedName>
</protein>
<feature type="region of interest" description="Disordered" evidence="3">
    <location>
        <begin position="62"/>
        <end position="114"/>
    </location>
</feature>